<evidence type="ECO:0000256" key="1">
    <source>
        <dbReference type="SAM" id="Phobius"/>
    </source>
</evidence>
<sequence length="59" mass="6468">MKHFNDIVSSFSFVIGWFIVVVSLCYLVASLLAGGLFIIIPSSALLVGVILIWISKKLK</sequence>
<keyword evidence="1" id="KW-1133">Transmembrane helix</keyword>
<proteinExistence type="predicted"/>
<feature type="transmembrane region" description="Helical" evidence="1">
    <location>
        <begin position="7"/>
        <end position="29"/>
    </location>
</feature>
<dbReference type="EMBL" id="CP095075">
    <property type="protein sequence ID" value="UOR12843.1"/>
    <property type="molecule type" value="Genomic_DNA"/>
</dbReference>
<evidence type="ECO:0000313" key="3">
    <source>
        <dbReference type="Proteomes" id="UP000830326"/>
    </source>
</evidence>
<name>A0ABY4HEW9_9BACI</name>
<evidence type="ECO:0000313" key="2">
    <source>
        <dbReference type="EMBL" id="UOR12843.1"/>
    </source>
</evidence>
<keyword evidence="3" id="KW-1185">Reference proteome</keyword>
<feature type="transmembrane region" description="Helical" evidence="1">
    <location>
        <begin position="35"/>
        <end position="54"/>
    </location>
</feature>
<keyword evidence="1" id="KW-0812">Transmembrane</keyword>
<reference evidence="2" key="1">
    <citation type="submission" date="2022-04" db="EMBL/GenBank/DDBJ databases">
        <title>Halobacillus sp. isolated from saltern.</title>
        <authorList>
            <person name="Won M."/>
            <person name="Lee C.-M."/>
            <person name="Woen H.-Y."/>
            <person name="Kwon S.-W."/>
        </authorList>
    </citation>
    <scope>NUCLEOTIDE SEQUENCE</scope>
    <source>
        <strain evidence="2">SSHM10-5</strain>
    </source>
</reference>
<keyword evidence="1" id="KW-0472">Membrane</keyword>
<accession>A0ABY4HEW9</accession>
<gene>
    <name evidence="2" type="ORF">MUO15_04850</name>
</gene>
<dbReference type="RefSeq" id="WP_245033940.1">
    <property type="nucleotide sequence ID" value="NZ_CP095075.1"/>
</dbReference>
<organism evidence="2 3">
    <name type="scientific">Halobacillus amylolyticus</name>
    <dbReference type="NCBI Taxonomy" id="2932259"/>
    <lineage>
        <taxon>Bacteria</taxon>
        <taxon>Bacillati</taxon>
        <taxon>Bacillota</taxon>
        <taxon>Bacilli</taxon>
        <taxon>Bacillales</taxon>
        <taxon>Bacillaceae</taxon>
        <taxon>Halobacillus</taxon>
    </lineage>
</organism>
<protein>
    <submittedName>
        <fullName evidence="2">Uncharacterized protein</fullName>
    </submittedName>
</protein>
<dbReference type="Proteomes" id="UP000830326">
    <property type="component" value="Chromosome"/>
</dbReference>